<dbReference type="Proteomes" id="UP000243524">
    <property type="component" value="Unassembled WGS sequence"/>
</dbReference>
<evidence type="ECO:0008006" key="4">
    <source>
        <dbReference type="Google" id="ProtNLM"/>
    </source>
</evidence>
<keyword evidence="1" id="KW-1133">Transmembrane helix</keyword>
<evidence type="ECO:0000256" key="1">
    <source>
        <dbReference type="SAM" id="Phobius"/>
    </source>
</evidence>
<dbReference type="AlphaFoldDB" id="A0A2I0QXY9"/>
<evidence type="ECO:0000313" key="3">
    <source>
        <dbReference type="Proteomes" id="UP000243524"/>
    </source>
</evidence>
<accession>A0A2I0QXY9</accession>
<keyword evidence="1" id="KW-0472">Membrane</keyword>
<feature type="transmembrane region" description="Helical" evidence="1">
    <location>
        <begin position="72"/>
        <end position="90"/>
    </location>
</feature>
<comment type="caution">
    <text evidence="2">The sequence shown here is derived from an EMBL/GenBank/DDBJ whole genome shotgun (WGS) entry which is preliminary data.</text>
</comment>
<gene>
    <name evidence="2" type="ORF">CEY16_05475</name>
</gene>
<dbReference type="EMBL" id="PJNH01000001">
    <property type="protein sequence ID" value="PKR79195.1"/>
    <property type="molecule type" value="Genomic_DNA"/>
</dbReference>
<keyword evidence="1" id="KW-0812">Transmembrane</keyword>
<dbReference type="RefSeq" id="WP_101330939.1">
    <property type="nucleotide sequence ID" value="NZ_PJNH01000001.1"/>
</dbReference>
<evidence type="ECO:0000313" key="2">
    <source>
        <dbReference type="EMBL" id="PKR79195.1"/>
    </source>
</evidence>
<organism evidence="2 3">
    <name type="scientific">Halalkalibacillus sediminis</name>
    <dbReference type="NCBI Taxonomy" id="2018042"/>
    <lineage>
        <taxon>Bacteria</taxon>
        <taxon>Bacillati</taxon>
        <taxon>Bacillota</taxon>
        <taxon>Bacilli</taxon>
        <taxon>Bacillales</taxon>
        <taxon>Bacillaceae</taxon>
        <taxon>Halalkalibacillus</taxon>
    </lineage>
</organism>
<reference evidence="2 3" key="1">
    <citation type="submission" date="2017-06" db="EMBL/GenBank/DDBJ databases">
        <title>the draft geome sequence of Illustriluteabacillus marina B3227.</title>
        <authorList>
            <person name="He R.-H."/>
            <person name="Du Z.-J."/>
        </authorList>
    </citation>
    <scope>NUCLEOTIDE SEQUENCE [LARGE SCALE GENOMIC DNA]</scope>
    <source>
        <strain evidence="2 3">B3227</strain>
    </source>
</reference>
<keyword evidence="3" id="KW-1185">Reference proteome</keyword>
<name>A0A2I0QXY9_9BACI</name>
<protein>
    <recommendedName>
        <fullName evidence="4">QacE</fullName>
    </recommendedName>
</protein>
<sequence length="136" mass="15436">MNEGLDDLEEHLFFEDEQIKITSTIVEYDDHIIPTKSISSIYVDKEEIEPPTGLFALGGLAIIYNGQTGEELTLLIGIILFIIGFLSMFIKKVTRINKIAISLDSGREILIDNVKIEEETFDEIFEALRKVIIFRG</sequence>
<proteinExistence type="predicted"/>